<dbReference type="GeneID" id="35381811"/>
<dbReference type="Pfam" id="PF00069">
    <property type="entry name" value="Pkinase"/>
    <property type="match status" value="1"/>
</dbReference>
<dbReference type="SUPFAM" id="SSF56112">
    <property type="entry name" value="Protein kinase-like (PK-like)"/>
    <property type="match status" value="1"/>
</dbReference>
<organism evidence="2">
    <name type="scientific">Orpheovirus IHUMI-LCC2</name>
    <dbReference type="NCBI Taxonomy" id="2023057"/>
    <lineage>
        <taxon>Viruses</taxon>
        <taxon>Varidnaviria</taxon>
        <taxon>Bamfordvirae</taxon>
        <taxon>Nucleocytoviricota</taxon>
        <taxon>Megaviricetes</taxon>
        <taxon>Pimascovirales</taxon>
        <taxon>Ocovirineae</taxon>
        <taxon>Orpheoviridae</taxon>
        <taxon>Alphaorpheovirus</taxon>
        <taxon>Alphaorpheovirus massiliense</taxon>
    </lineage>
</organism>
<dbReference type="GO" id="GO:0005524">
    <property type="term" value="F:ATP binding"/>
    <property type="evidence" value="ECO:0007669"/>
    <property type="project" value="InterPro"/>
</dbReference>
<dbReference type="InterPro" id="IPR000719">
    <property type="entry name" value="Prot_kinase_dom"/>
</dbReference>
<name>A0A2I2L6A6_9VIRU</name>
<dbReference type="PROSITE" id="PS50011">
    <property type="entry name" value="PROTEIN_KINASE_DOM"/>
    <property type="match status" value="1"/>
</dbReference>
<dbReference type="EMBL" id="LT906555">
    <property type="protein sequence ID" value="SNW63046.1"/>
    <property type="molecule type" value="Genomic_DNA"/>
</dbReference>
<proteinExistence type="predicted"/>
<evidence type="ECO:0000313" key="3">
    <source>
        <dbReference type="Proteomes" id="UP000236316"/>
    </source>
</evidence>
<dbReference type="OrthoDB" id="5288at10239"/>
<accession>A0A2I2L6A6</accession>
<dbReference type="InterPro" id="IPR011009">
    <property type="entry name" value="Kinase-like_dom_sf"/>
</dbReference>
<dbReference type="KEGG" id="vg:35381811"/>
<protein>
    <submittedName>
        <fullName evidence="2">Protein kinase</fullName>
    </submittedName>
</protein>
<sequence length="250" mass="30313">MLNVPFKDIGGLRDIYKSYRESNNIKDFVMSYSNFHIEYNYIQENYYDPTFNDIIYNKKERKYFNINVYRYNDIVIKVLDIDMEDKEYKDLVHECFVLKHISDKLPYLTQKIIDIKLTESNLYLITKYEEGETLDSYLRTFFYNNRTIEDLKITIGKVFDSLKLLYKEFNFTHYDLHLQNIILQDNNVKIIDFGSSYIQINGIDYGITLLSIFDFPYTFISPNYFWPYDIFKLLGFVYDKFNMDMQVKKK</sequence>
<keyword evidence="2" id="KW-0418">Kinase</keyword>
<gene>
    <name evidence="2" type="ORF">ORPV_1142</name>
</gene>
<dbReference type="RefSeq" id="YP_009449348.1">
    <property type="nucleotide sequence ID" value="NC_036594.1"/>
</dbReference>
<dbReference type="GO" id="GO:0004672">
    <property type="term" value="F:protein kinase activity"/>
    <property type="evidence" value="ECO:0007669"/>
    <property type="project" value="InterPro"/>
</dbReference>
<feature type="domain" description="Protein kinase" evidence="1">
    <location>
        <begin position="1"/>
        <end position="250"/>
    </location>
</feature>
<evidence type="ECO:0000259" key="1">
    <source>
        <dbReference type="PROSITE" id="PS50011"/>
    </source>
</evidence>
<evidence type="ECO:0000313" key="2">
    <source>
        <dbReference type="EMBL" id="SNW63046.1"/>
    </source>
</evidence>
<dbReference type="Proteomes" id="UP000236316">
    <property type="component" value="Segment"/>
</dbReference>
<keyword evidence="3" id="KW-1185">Reference proteome</keyword>
<dbReference type="Gene3D" id="1.10.510.10">
    <property type="entry name" value="Transferase(Phosphotransferase) domain 1"/>
    <property type="match status" value="1"/>
</dbReference>
<reference evidence="2" key="1">
    <citation type="submission" date="2017-08" db="EMBL/GenBank/DDBJ databases">
        <authorList>
            <consortium name="Urmite Genomes"/>
        </authorList>
    </citation>
    <scope>NUCLEOTIDE SEQUENCE [LARGE SCALE GENOMIC DNA]</scope>
    <source>
        <strain evidence="2">IHUMI-LCC2</strain>
    </source>
</reference>
<keyword evidence="2" id="KW-0808">Transferase</keyword>